<dbReference type="InterPro" id="IPR038765">
    <property type="entry name" value="Papain-like_cys_pep_sf"/>
</dbReference>
<feature type="domain" description="Transglutaminase-like" evidence="1">
    <location>
        <begin position="197"/>
        <end position="278"/>
    </location>
</feature>
<protein>
    <recommendedName>
        <fullName evidence="1">Transglutaminase-like domain-containing protein</fullName>
    </recommendedName>
</protein>
<dbReference type="EMBL" id="CP007493">
    <property type="protein sequence ID" value="AJB42488.1"/>
    <property type="molecule type" value="Genomic_DNA"/>
</dbReference>
<dbReference type="RefSeq" id="WP_052887076.1">
    <property type="nucleotide sequence ID" value="NZ_CP007493.1"/>
</dbReference>
<accession>A0A3G1A898</accession>
<gene>
    <name evidence="2" type="ORF">TCARB_1442</name>
</gene>
<evidence type="ECO:0000259" key="1">
    <source>
        <dbReference type="SMART" id="SM00460"/>
    </source>
</evidence>
<proteinExistence type="predicted"/>
<dbReference type="Gene3D" id="3.10.620.30">
    <property type="match status" value="1"/>
</dbReference>
<dbReference type="Pfam" id="PF01841">
    <property type="entry name" value="Transglut_core"/>
    <property type="match status" value="1"/>
</dbReference>
<dbReference type="Proteomes" id="UP000266720">
    <property type="component" value="Chromosome"/>
</dbReference>
<evidence type="ECO:0000313" key="3">
    <source>
        <dbReference type="Proteomes" id="UP000266720"/>
    </source>
</evidence>
<dbReference type="KEGG" id="tcb:TCARB_1442"/>
<dbReference type="SUPFAM" id="SSF54001">
    <property type="entry name" value="Cysteine proteinases"/>
    <property type="match status" value="1"/>
</dbReference>
<dbReference type="PANTHER" id="PTHR38339:SF1">
    <property type="entry name" value="TRANSGLUTAMINASE-LIKE DOMAIN-CONTAINING PROTEIN"/>
    <property type="match status" value="1"/>
</dbReference>
<dbReference type="AlphaFoldDB" id="A0A3G1A898"/>
<dbReference type="PANTHER" id="PTHR38339">
    <property type="entry name" value="TRANSGLUTAMINASE DOMAIN PROTEIN"/>
    <property type="match status" value="1"/>
</dbReference>
<sequence length="327" mass="37117">MKKALSILLLILLSSFITVTHEETKGVIITGRVTYTISGGFLLKNDYNTTIRDYVYVSVPQNTSYQQSFVVSMNPAPIRYVVDEDGNTYAVVFIEAAPGRKYWINVTYRVTVYSYQVDESAHKGAWPPFGLVKKYTTTSGYWDIYNLTLIEIAREVASANTPLETVTKLAKWVVQRVNYQVYMGRAGSDHALTRTWRGYAITGDCVEVADVYVTLARILGIPSRTAFGIILEKYNQDMWLNFSTIETEGENLLLHWGGHMWPQVYVDPYGWIDVDMLDGLVPNVGIYSARHILFGVEETKYYGSSLSSTAIPSYLTLEYVEYHFRGE</sequence>
<dbReference type="InterPro" id="IPR002931">
    <property type="entry name" value="Transglutaminase-like"/>
</dbReference>
<evidence type="ECO:0000313" key="2">
    <source>
        <dbReference type="EMBL" id="AJB42488.1"/>
    </source>
</evidence>
<dbReference type="STRING" id="697581.TCARB_1442"/>
<organism evidence="2 3">
    <name type="scientific">Thermofilum adornatum 1505</name>
    <dbReference type="NCBI Taxonomy" id="697581"/>
    <lineage>
        <taxon>Archaea</taxon>
        <taxon>Thermoproteota</taxon>
        <taxon>Thermoprotei</taxon>
        <taxon>Thermofilales</taxon>
        <taxon>Thermofilaceae</taxon>
        <taxon>Thermofilum</taxon>
    </lineage>
</organism>
<reference evidence="3" key="1">
    <citation type="book" date="2010" name="EXTREMOPHILES" publisher="0:0-0">
        <title>Complete genome sequences of ten hyperthermophilic archaea reveal their metabolic capabilities and possible ecological roles.</title>
        <editorList>
            <person name="?"/>
        </editorList>
        <authorList>
            <person name="Ravin N.V."/>
            <person name="Mardanov A.V."/>
            <person name="Bonch-Osmolovskaya E.A."/>
            <person name="Skryabin K.G."/>
        </authorList>
    </citation>
    <scope>NUCLEOTIDE SEQUENCE [LARGE SCALE GENOMIC DNA]</scope>
    <source>
        <strain evidence="3">1505</strain>
    </source>
</reference>
<dbReference type="GeneID" id="25406847"/>
<dbReference type="SMART" id="SM00460">
    <property type="entry name" value="TGc"/>
    <property type="match status" value="1"/>
</dbReference>
<name>A0A3G1A898_9CREN</name>